<evidence type="ECO:0000313" key="3">
    <source>
        <dbReference type="Proteomes" id="UP000000536"/>
    </source>
</evidence>
<name>Q5JGY6_THEKO</name>
<dbReference type="STRING" id="69014.TK1369"/>
<dbReference type="GeneID" id="78447889"/>
<dbReference type="eggNOG" id="arCOG10045">
    <property type="taxonomic scope" value="Archaea"/>
</dbReference>
<dbReference type="PATRIC" id="fig|69014.16.peg.1334"/>
<dbReference type="EMBL" id="AP006878">
    <property type="protein sequence ID" value="BAD85558.1"/>
    <property type="molecule type" value="Genomic_DNA"/>
</dbReference>
<feature type="coiled-coil region" evidence="1">
    <location>
        <begin position="6"/>
        <end position="33"/>
    </location>
</feature>
<keyword evidence="3" id="KW-1185">Reference proteome</keyword>
<evidence type="ECO:0000256" key="1">
    <source>
        <dbReference type="SAM" id="Coils"/>
    </source>
</evidence>
<dbReference type="KEGG" id="tko:TK1369"/>
<proteinExistence type="predicted"/>
<keyword evidence="1" id="KW-0175">Coiled coil</keyword>
<reference evidence="2 3" key="1">
    <citation type="journal article" date="2005" name="Genome Res.">
        <title>Complete genome sequence of the hyperthermophilic archaeon Thermococcus kodakaraensis KOD1 and comparison with Pyrococcus genomes.</title>
        <authorList>
            <person name="Fukui T."/>
            <person name="Atomi H."/>
            <person name="Kanai T."/>
            <person name="Matsumi R."/>
            <person name="Fujiwara S."/>
            <person name="Imanaka T."/>
        </authorList>
    </citation>
    <scope>NUCLEOTIDE SEQUENCE [LARGE SCALE GENOMIC DNA]</scope>
    <source>
        <strain evidence="3">ATCC BAA-918 / JCM 12380 / KOD1</strain>
    </source>
</reference>
<protein>
    <submittedName>
        <fullName evidence="2">Uncharacterized protein</fullName>
    </submittedName>
</protein>
<dbReference type="AlphaFoldDB" id="Q5JGY6"/>
<sequence>MTADLEEKLRKLLQSQKAELEEWLREAREFVADVAIEEGKYGYNDTMYPPELFEDALKAEVLDEEIEDVKELVRMITAILEEVRP</sequence>
<dbReference type="RefSeq" id="WP_011250320.1">
    <property type="nucleotide sequence ID" value="NC_006624.1"/>
</dbReference>
<organism evidence="2 3">
    <name type="scientific">Thermococcus kodakarensis (strain ATCC BAA-918 / JCM 12380 / KOD1)</name>
    <name type="common">Pyrococcus kodakaraensis (strain KOD1)</name>
    <dbReference type="NCBI Taxonomy" id="69014"/>
    <lineage>
        <taxon>Archaea</taxon>
        <taxon>Methanobacteriati</taxon>
        <taxon>Methanobacteriota</taxon>
        <taxon>Thermococci</taxon>
        <taxon>Thermococcales</taxon>
        <taxon>Thermococcaceae</taxon>
        <taxon>Thermococcus</taxon>
    </lineage>
</organism>
<accession>Q5JGY6</accession>
<dbReference type="HOGENOM" id="CLU_2505130_0_0_2"/>
<dbReference type="InParanoid" id="Q5JGY6"/>
<evidence type="ECO:0000313" key="2">
    <source>
        <dbReference type="EMBL" id="BAD85558.1"/>
    </source>
</evidence>
<dbReference type="Proteomes" id="UP000000536">
    <property type="component" value="Chromosome"/>
</dbReference>
<gene>
    <name evidence="2" type="ordered locus">TK1369</name>
</gene>
<dbReference type="EnsemblBacteria" id="BAD85558">
    <property type="protein sequence ID" value="BAD85558"/>
    <property type="gene ID" value="TK1369"/>
</dbReference>